<dbReference type="InterPro" id="IPR004330">
    <property type="entry name" value="FAR1_DNA_bnd_dom"/>
</dbReference>
<dbReference type="PANTHER" id="PTHR46328:SF44">
    <property type="entry name" value="FAR1 DOMAIN-CONTAINING PROTEIN"/>
    <property type="match status" value="1"/>
</dbReference>
<feature type="coiled-coil region" evidence="1">
    <location>
        <begin position="256"/>
        <end position="315"/>
    </location>
</feature>
<dbReference type="Pfam" id="PF03101">
    <property type="entry name" value="FAR1"/>
    <property type="match status" value="1"/>
</dbReference>
<evidence type="ECO:0000259" key="2">
    <source>
        <dbReference type="Pfam" id="PF03101"/>
    </source>
</evidence>
<dbReference type="EMBL" id="CACSLK010024540">
    <property type="protein sequence ID" value="CAA0823329.1"/>
    <property type="molecule type" value="Genomic_DNA"/>
</dbReference>
<dbReference type="PANTHER" id="PTHR46328">
    <property type="entry name" value="FAR-RED IMPAIRED RESPONSIVE (FAR1) FAMILY PROTEIN-RELATED"/>
    <property type="match status" value="1"/>
</dbReference>
<evidence type="ECO:0000313" key="4">
    <source>
        <dbReference type="Proteomes" id="UP001153555"/>
    </source>
</evidence>
<keyword evidence="1" id="KW-0175">Coiled coil</keyword>
<feature type="domain" description="FAR1" evidence="2">
    <location>
        <begin position="134"/>
        <end position="221"/>
    </location>
</feature>
<protein>
    <submittedName>
        <fullName evidence="3">Far-red impaired responsive (FAR1) family protein</fullName>
    </submittedName>
</protein>
<sequence>MVEGRKESENQKFLVDRGYMVEPVYEAHQLQTMHSNLLLNSDTAAVATSSSATPTAAAAENQVIPQIAEMEGSGFDLENNEAVCGDSDEEGVALVRSGGEVVDVNEGPFEAHILELEKKLLEQIVYSEEEAYMLYCDYAQAMGFNVRRGKQYYFLGTKRVRSKTYCCSKEGAKDERSDTNGVSYKKPETRTGCRAMISFACDDSSQWKVSKFVKEHNHEMAPPHAKPVVKSGQAILAANVYGNGNALESMNEHEKIRELSLQLAIAKNRADTFERQAATYKRQLHMVVSHIEEHNQSLSNKIQKVLNNVSELESKDGRKL</sequence>
<keyword evidence="4" id="KW-1185">Reference proteome</keyword>
<reference evidence="3" key="1">
    <citation type="submission" date="2019-12" db="EMBL/GenBank/DDBJ databases">
        <authorList>
            <person name="Scholes J."/>
        </authorList>
    </citation>
    <scope>NUCLEOTIDE SEQUENCE</scope>
</reference>
<evidence type="ECO:0000256" key="1">
    <source>
        <dbReference type="SAM" id="Coils"/>
    </source>
</evidence>
<dbReference type="Proteomes" id="UP001153555">
    <property type="component" value="Unassembled WGS sequence"/>
</dbReference>
<evidence type="ECO:0000313" key="3">
    <source>
        <dbReference type="EMBL" id="CAA0823329.1"/>
    </source>
</evidence>
<dbReference type="OrthoDB" id="1856215at2759"/>
<proteinExistence type="predicted"/>
<gene>
    <name evidence="3" type="ORF">SHERM_20493</name>
</gene>
<dbReference type="AlphaFoldDB" id="A0A9N7N596"/>
<accession>A0A9N7N596</accession>
<organism evidence="3 4">
    <name type="scientific">Striga hermonthica</name>
    <name type="common">Purple witchweed</name>
    <name type="synonym">Buchnera hermonthica</name>
    <dbReference type="NCBI Taxonomy" id="68872"/>
    <lineage>
        <taxon>Eukaryota</taxon>
        <taxon>Viridiplantae</taxon>
        <taxon>Streptophyta</taxon>
        <taxon>Embryophyta</taxon>
        <taxon>Tracheophyta</taxon>
        <taxon>Spermatophyta</taxon>
        <taxon>Magnoliopsida</taxon>
        <taxon>eudicotyledons</taxon>
        <taxon>Gunneridae</taxon>
        <taxon>Pentapetalae</taxon>
        <taxon>asterids</taxon>
        <taxon>lamiids</taxon>
        <taxon>Lamiales</taxon>
        <taxon>Orobanchaceae</taxon>
        <taxon>Buchnereae</taxon>
        <taxon>Striga</taxon>
    </lineage>
</organism>
<name>A0A9N7N596_STRHE</name>
<comment type="caution">
    <text evidence="3">The sequence shown here is derived from an EMBL/GenBank/DDBJ whole genome shotgun (WGS) entry which is preliminary data.</text>
</comment>